<dbReference type="InterPro" id="IPR036389">
    <property type="entry name" value="RNase_III_sf"/>
</dbReference>
<evidence type="ECO:0000313" key="3">
    <source>
        <dbReference type="Proteomes" id="UP000604825"/>
    </source>
</evidence>
<dbReference type="GO" id="GO:0004525">
    <property type="term" value="F:ribonuclease III activity"/>
    <property type="evidence" value="ECO:0007669"/>
    <property type="project" value="InterPro"/>
</dbReference>
<keyword evidence="1" id="KW-0378">Hydrolase</keyword>
<proteinExistence type="predicted"/>
<accession>A0A811P3W3</accession>
<dbReference type="OrthoDB" id="1936566at2759"/>
<dbReference type="Gene3D" id="1.10.1520.10">
    <property type="entry name" value="Ribonuclease III domain"/>
    <property type="match status" value="1"/>
</dbReference>
<dbReference type="PANTHER" id="PTHR14950:SF46">
    <property type="entry name" value="ENDORIBONUCLEASE DICER HOMOLOG 3"/>
    <property type="match status" value="1"/>
</dbReference>
<dbReference type="Proteomes" id="UP000604825">
    <property type="component" value="Unassembled WGS sequence"/>
</dbReference>
<organism evidence="2 3">
    <name type="scientific">Miscanthus lutarioriparius</name>
    <dbReference type="NCBI Taxonomy" id="422564"/>
    <lineage>
        <taxon>Eukaryota</taxon>
        <taxon>Viridiplantae</taxon>
        <taxon>Streptophyta</taxon>
        <taxon>Embryophyta</taxon>
        <taxon>Tracheophyta</taxon>
        <taxon>Spermatophyta</taxon>
        <taxon>Magnoliopsida</taxon>
        <taxon>Liliopsida</taxon>
        <taxon>Poales</taxon>
        <taxon>Poaceae</taxon>
        <taxon>PACMAD clade</taxon>
        <taxon>Panicoideae</taxon>
        <taxon>Andropogonodae</taxon>
        <taxon>Andropogoneae</taxon>
        <taxon>Saccharinae</taxon>
        <taxon>Miscanthus</taxon>
    </lineage>
</organism>
<dbReference type="GO" id="GO:0005634">
    <property type="term" value="C:nucleus"/>
    <property type="evidence" value="ECO:0007669"/>
    <property type="project" value="TreeGrafter"/>
</dbReference>
<evidence type="ECO:0000313" key="2">
    <source>
        <dbReference type="EMBL" id="CAD6235402.1"/>
    </source>
</evidence>
<evidence type="ECO:0008006" key="4">
    <source>
        <dbReference type="Google" id="ProtNLM"/>
    </source>
</evidence>
<sequence>MGALGGKPARLAAGKVLGDIVESITGAILIDSKLDLDLVWRVFKPLLSPIVTPENLELPPFRELNEWCDKNGYFIGIKCENRGDDSMAILNLQLKDLLLVRQGCGKNKVDAKAHAASLLLRDLEVKLSKGGPRVSLYESCKKLQWPMPTFEFVKVEPSGKVDSKSKKYEESPQIRGSIMKGVILPAIIAWASWNNVITKPVVLRWPLRRCRKIM</sequence>
<dbReference type="GO" id="GO:0003723">
    <property type="term" value="F:RNA binding"/>
    <property type="evidence" value="ECO:0007669"/>
    <property type="project" value="TreeGrafter"/>
</dbReference>
<reference evidence="2" key="1">
    <citation type="submission" date="2020-10" db="EMBL/GenBank/DDBJ databases">
        <authorList>
            <person name="Han B."/>
            <person name="Lu T."/>
            <person name="Zhao Q."/>
            <person name="Huang X."/>
            <person name="Zhao Y."/>
        </authorList>
    </citation>
    <scope>NUCLEOTIDE SEQUENCE</scope>
</reference>
<name>A0A811P3W3_9POAL</name>
<comment type="caution">
    <text evidence="2">The sequence shown here is derived from an EMBL/GenBank/DDBJ whole genome shotgun (WGS) entry which is preliminary data.</text>
</comment>
<dbReference type="PANTHER" id="PTHR14950">
    <property type="entry name" value="DICER-RELATED"/>
    <property type="match status" value="1"/>
</dbReference>
<keyword evidence="3" id="KW-1185">Reference proteome</keyword>
<dbReference type="EMBL" id="CAJGYO010000006">
    <property type="protein sequence ID" value="CAD6235402.1"/>
    <property type="molecule type" value="Genomic_DNA"/>
</dbReference>
<dbReference type="AlphaFoldDB" id="A0A811P3W3"/>
<dbReference type="SUPFAM" id="SSF54768">
    <property type="entry name" value="dsRNA-binding domain-like"/>
    <property type="match status" value="1"/>
</dbReference>
<dbReference type="GO" id="GO:0005737">
    <property type="term" value="C:cytoplasm"/>
    <property type="evidence" value="ECO:0007669"/>
    <property type="project" value="TreeGrafter"/>
</dbReference>
<protein>
    <recommendedName>
        <fullName evidence="4">DRBM domain-containing protein</fullName>
    </recommendedName>
</protein>
<evidence type="ECO:0000256" key="1">
    <source>
        <dbReference type="ARBA" id="ARBA00022801"/>
    </source>
</evidence>
<gene>
    <name evidence="2" type="ORF">NCGR_LOCUS23646</name>
</gene>
<dbReference type="GO" id="GO:0030422">
    <property type="term" value="P:siRNA processing"/>
    <property type="evidence" value="ECO:0007669"/>
    <property type="project" value="TreeGrafter"/>
</dbReference>